<proteinExistence type="predicted"/>
<reference evidence="2 3" key="1">
    <citation type="submission" date="2024-04" db="EMBL/GenBank/DDBJ databases">
        <authorList>
            <person name="Fracassetti M."/>
        </authorList>
    </citation>
    <scope>NUCLEOTIDE SEQUENCE [LARGE SCALE GENOMIC DNA]</scope>
</reference>
<organism evidence="2 3">
    <name type="scientific">Linum trigynum</name>
    <dbReference type="NCBI Taxonomy" id="586398"/>
    <lineage>
        <taxon>Eukaryota</taxon>
        <taxon>Viridiplantae</taxon>
        <taxon>Streptophyta</taxon>
        <taxon>Embryophyta</taxon>
        <taxon>Tracheophyta</taxon>
        <taxon>Spermatophyta</taxon>
        <taxon>Magnoliopsida</taxon>
        <taxon>eudicotyledons</taxon>
        <taxon>Gunneridae</taxon>
        <taxon>Pentapetalae</taxon>
        <taxon>rosids</taxon>
        <taxon>fabids</taxon>
        <taxon>Malpighiales</taxon>
        <taxon>Linaceae</taxon>
        <taxon>Linum</taxon>
    </lineage>
</organism>
<keyword evidence="1" id="KW-0732">Signal</keyword>
<evidence type="ECO:0000256" key="1">
    <source>
        <dbReference type="SAM" id="SignalP"/>
    </source>
</evidence>
<sequence length="245" mass="26840">MRGALSSLLVRCSLLGRWTLQIIVAFLDASLANQARRRSQARDDGFFLGKGDSGNGDEDLGILYPPRQINYDGVRHPTAAVFCRKEKRKRQIADGGTETKSGQLCRKRRRQIGGGWRFWLPTSLELDYEVSNWDSSLGTGACKQNDATSAALCQTFLAPTPPFGDVISTPMAVLGLAKSNVNCGRATAGDLMSPRATTPAVARRPSTTGTKFLWKMRGGCFPDFRPALAGIWGFNIWITNPNNRN</sequence>
<feature type="chain" id="PRO_5043315135" evidence="1">
    <location>
        <begin position="33"/>
        <end position="245"/>
    </location>
</feature>
<dbReference type="Proteomes" id="UP001497516">
    <property type="component" value="Chromosome 1"/>
</dbReference>
<name>A0AAV2CJ89_9ROSI</name>
<feature type="signal peptide" evidence="1">
    <location>
        <begin position="1"/>
        <end position="32"/>
    </location>
</feature>
<evidence type="ECO:0000313" key="2">
    <source>
        <dbReference type="EMBL" id="CAL1355846.1"/>
    </source>
</evidence>
<evidence type="ECO:0000313" key="3">
    <source>
        <dbReference type="Proteomes" id="UP001497516"/>
    </source>
</evidence>
<keyword evidence="3" id="KW-1185">Reference proteome</keyword>
<dbReference type="EMBL" id="OZ034813">
    <property type="protein sequence ID" value="CAL1355846.1"/>
    <property type="molecule type" value="Genomic_DNA"/>
</dbReference>
<protein>
    <submittedName>
        <fullName evidence="2">Uncharacterized protein</fullName>
    </submittedName>
</protein>
<accession>A0AAV2CJ89</accession>
<dbReference type="AlphaFoldDB" id="A0AAV2CJ89"/>
<gene>
    <name evidence="2" type="ORF">LTRI10_LOCUS3578</name>
</gene>